<dbReference type="NCBIfam" id="TIGR01046">
    <property type="entry name" value="uS10_euk_arch"/>
    <property type="match status" value="1"/>
</dbReference>
<dbReference type="Gene3D" id="3.40.395.10">
    <property type="entry name" value="Adenoviral Proteinase, Chain A"/>
    <property type="match status" value="1"/>
</dbReference>
<evidence type="ECO:0000256" key="9">
    <source>
        <dbReference type="ARBA" id="ARBA00023274"/>
    </source>
</evidence>
<proteinExistence type="inferred from homology"/>
<evidence type="ECO:0000256" key="11">
    <source>
        <dbReference type="ARBA" id="ARBA00035450"/>
    </source>
</evidence>
<keyword evidence="7" id="KW-0378">Hydrolase</keyword>
<dbReference type="AlphaFoldDB" id="A0A6J5VQB3"/>
<dbReference type="GO" id="GO:0006508">
    <property type="term" value="P:proteolysis"/>
    <property type="evidence" value="ECO:0007669"/>
    <property type="project" value="UniProtKB-KW"/>
</dbReference>
<dbReference type="InterPro" id="IPR038765">
    <property type="entry name" value="Papain-like_cys_pep_sf"/>
</dbReference>
<comment type="similarity">
    <text evidence="2">Belongs to the peptidase C48 family.</text>
</comment>
<evidence type="ECO:0000313" key="16">
    <source>
        <dbReference type="Proteomes" id="UP000507222"/>
    </source>
</evidence>
<evidence type="ECO:0000256" key="10">
    <source>
        <dbReference type="ARBA" id="ARBA00035162"/>
    </source>
</evidence>
<keyword evidence="17" id="KW-1185">Reference proteome</keyword>
<dbReference type="InterPro" id="IPR005729">
    <property type="entry name" value="Ribosomal_uS10_euk/arc"/>
</dbReference>
<dbReference type="OrthoDB" id="1680482at2759"/>
<dbReference type="GO" id="GO:0008234">
    <property type="term" value="F:cysteine-type peptidase activity"/>
    <property type="evidence" value="ECO:0007669"/>
    <property type="project" value="InterPro"/>
</dbReference>
<dbReference type="InterPro" id="IPR027486">
    <property type="entry name" value="Ribosomal_uS10_dom"/>
</dbReference>
<accession>A0A6J5VQB3</accession>
<comment type="subcellular location">
    <subcellularLocation>
        <location evidence="1">Cytoplasm</location>
    </subcellularLocation>
</comment>
<organism evidence="14 16">
    <name type="scientific">Prunus armeniaca</name>
    <name type="common">Apricot</name>
    <name type="synonym">Armeniaca vulgaris</name>
    <dbReference type="NCBI Taxonomy" id="36596"/>
    <lineage>
        <taxon>Eukaryota</taxon>
        <taxon>Viridiplantae</taxon>
        <taxon>Streptophyta</taxon>
        <taxon>Embryophyta</taxon>
        <taxon>Tracheophyta</taxon>
        <taxon>Spermatophyta</taxon>
        <taxon>Magnoliopsida</taxon>
        <taxon>eudicotyledons</taxon>
        <taxon>Gunneridae</taxon>
        <taxon>Pentapetalae</taxon>
        <taxon>rosids</taxon>
        <taxon>fabids</taxon>
        <taxon>Rosales</taxon>
        <taxon>Rosaceae</taxon>
        <taxon>Amygdaloideae</taxon>
        <taxon>Amygdaleae</taxon>
        <taxon>Prunus</taxon>
    </lineage>
</organism>
<evidence type="ECO:0000256" key="2">
    <source>
        <dbReference type="ARBA" id="ARBA00005234"/>
    </source>
</evidence>
<evidence type="ECO:0000256" key="12">
    <source>
        <dbReference type="ARBA" id="ARBA00045746"/>
    </source>
</evidence>
<dbReference type="InterPro" id="IPR003653">
    <property type="entry name" value="Peptidase_C48_C"/>
</dbReference>
<dbReference type="Proteomes" id="UP000507245">
    <property type="component" value="Unassembled WGS sequence"/>
</dbReference>
<protein>
    <recommendedName>
        <fullName evidence="10">Small ribosomal subunit protein uS10</fullName>
    </recommendedName>
    <alternativeName>
        <fullName evidence="11">40S ribosomal protein S20</fullName>
    </alternativeName>
</protein>
<dbReference type="InterPro" id="IPR018268">
    <property type="entry name" value="Ribosomal_uS10_CS"/>
</dbReference>
<evidence type="ECO:0000256" key="3">
    <source>
        <dbReference type="ARBA" id="ARBA00007102"/>
    </source>
</evidence>
<dbReference type="GO" id="GO:0003735">
    <property type="term" value="F:structural constituent of ribosome"/>
    <property type="evidence" value="ECO:0007669"/>
    <property type="project" value="InterPro"/>
</dbReference>
<evidence type="ECO:0000313" key="14">
    <source>
        <dbReference type="EMBL" id="CAB4289515.1"/>
    </source>
</evidence>
<keyword evidence="6" id="KW-0645">Protease</keyword>
<evidence type="ECO:0000313" key="15">
    <source>
        <dbReference type="EMBL" id="CAB4320170.1"/>
    </source>
</evidence>
<dbReference type="EMBL" id="CAEKDK010000008">
    <property type="protein sequence ID" value="CAB4289515.1"/>
    <property type="molecule type" value="Genomic_DNA"/>
</dbReference>
<gene>
    <name evidence="14" type="ORF">CURHAP_LOCUS48425</name>
    <name evidence="15" type="ORF">ORAREDHAP_LOCUS48745</name>
</gene>
<dbReference type="FunFam" id="3.30.70.600:FF:000011">
    <property type="entry name" value="Uncharacterized protein"/>
    <property type="match status" value="1"/>
</dbReference>
<dbReference type="Pfam" id="PF02902">
    <property type="entry name" value="Peptidase_C48"/>
    <property type="match status" value="1"/>
</dbReference>
<evidence type="ECO:0000313" key="17">
    <source>
        <dbReference type="Proteomes" id="UP000507245"/>
    </source>
</evidence>
<name>A0A6J5VQB3_PRUAR</name>
<evidence type="ECO:0000256" key="5">
    <source>
        <dbReference type="ARBA" id="ARBA00022490"/>
    </source>
</evidence>
<evidence type="ECO:0000256" key="7">
    <source>
        <dbReference type="ARBA" id="ARBA00022801"/>
    </source>
</evidence>
<comment type="function">
    <text evidence="12">Component of the small ribosomal subunit. The ribosome is a large ribonucleoprotein complex responsible for the synthesis of proteins in the cell.</text>
</comment>
<dbReference type="InterPro" id="IPR036838">
    <property type="entry name" value="Ribosomal_uS10_dom_sf"/>
</dbReference>
<dbReference type="EMBL" id="CAEKKB010000008">
    <property type="protein sequence ID" value="CAB4320170.1"/>
    <property type="molecule type" value="Genomic_DNA"/>
</dbReference>
<dbReference type="GO" id="GO:0015935">
    <property type="term" value="C:small ribosomal subunit"/>
    <property type="evidence" value="ECO:0007669"/>
    <property type="project" value="InterPro"/>
</dbReference>
<dbReference type="GO" id="GO:0006412">
    <property type="term" value="P:translation"/>
    <property type="evidence" value="ECO:0007669"/>
    <property type="project" value="InterPro"/>
</dbReference>
<feature type="domain" description="Ubiquitin-like protease family profile" evidence="13">
    <location>
        <begin position="32"/>
        <end position="258"/>
    </location>
</feature>
<dbReference type="HAMAP" id="MF_00508">
    <property type="entry name" value="Ribosomal_uS10"/>
    <property type="match status" value="1"/>
</dbReference>
<comment type="similarity">
    <text evidence="3">Belongs to the universal ribosomal protein uS10 family.</text>
</comment>
<dbReference type="GO" id="GO:0005829">
    <property type="term" value="C:cytosol"/>
    <property type="evidence" value="ECO:0007669"/>
    <property type="project" value="UniProtKB-ARBA"/>
</dbReference>
<evidence type="ECO:0000256" key="6">
    <source>
        <dbReference type="ARBA" id="ARBA00022670"/>
    </source>
</evidence>
<evidence type="ECO:0000256" key="1">
    <source>
        <dbReference type="ARBA" id="ARBA00004496"/>
    </source>
</evidence>
<dbReference type="Pfam" id="PF00338">
    <property type="entry name" value="Ribosomal_S10"/>
    <property type="match status" value="1"/>
</dbReference>
<dbReference type="PROSITE" id="PS50600">
    <property type="entry name" value="ULP_PROTEASE"/>
    <property type="match status" value="1"/>
</dbReference>
<dbReference type="SMART" id="SM01403">
    <property type="entry name" value="Ribosomal_S10"/>
    <property type="match status" value="1"/>
</dbReference>
<comment type="subunit">
    <text evidence="4">Component of the 40S small ribosomal subunit.</text>
</comment>
<keyword evidence="8" id="KW-0689">Ribosomal protein</keyword>
<dbReference type="Proteomes" id="UP000507222">
    <property type="component" value="Unassembled WGS sequence"/>
</dbReference>
<reference evidence="14 16" key="2">
    <citation type="submission" date="2020-05" db="EMBL/GenBank/DDBJ databases">
        <authorList>
            <person name="Campoy J."/>
            <person name="Schneeberger K."/>
            <person name="Spophaly S."/>
        </authorList>
    </citation>
    <scope>NUCLEOTIDE SEQUENCE [LARGE SCALE GENOMIC DNA]</scope>
    <source>
        <strain evidence="14">PruArmRojPasFocal</strain>
    </source>
</reference>
<reference evidence="17" key="1">
    <citation type="journal article" date="2020" name="Genome Biol.">
        <title>Gamete binning: chromosome-level and haplotype-resolved genome assembly enabled by high-throughput single-cell sequencing of gamete genomes.</title>
        <authorList>
            <person name="Campoy J.A."/>
            <person name="Sun H."/>
            <person name="Goel M."/>
            <person name="Jiao W.-B."/>
            <person name="Folz-Donahue K."/>
            <person name="Wang N."/>
            <person name="Rubio M."/>
            <person name="Liu C."/>
            <person name="Kukat C."/>
            <person name="Ruiz D."/>
            <person name="Huettel B."/>
            <person name="Schneeberger K."/>
        </authorList>
    </citation>
    <scope>NUCLEOTIDE SEQUENCE [LARGE SCALE GENOMIC DNA]</scope>
    <source>
        <strain evidence="17">cv. Rojo Pasion</strain>
    </source>
</reference>
<dbReference type="SUPFAM" id="SSF54001">
    <property type="entry name" value="Cysteine proteinases"/>
    <property type="match status" value="1"/>
</dbReference>
<sequence length="399" mass="45075">MSVSDATATPPCFDPSKPLPIEDVKAVQLEAFSVGADFFYKLIDETAWISSRHLEMATFLIRKRQLSHPLLFGTDWTTADYALQQFLEPLKATGKTRGSKKAAASNTSDLPANKLKNVHHFVHGTWQHGYAQAWKKVRRVYFPYNLRESHWVAIEIDFVRHTATVYDSYVDYTKSSKLVTLLQPVSDTLARVLYNMKFYEDSEVEEVKQKGLQMSRFTPFSVCIIGGVPQQRDGCNFPTYWPHSTSCGIMTVQFIEHLSAGLSVHKIDPSKIKYYRLKLAIEGSLCLVAEKIDGFVFRSWCVICPAGLTPVILIVCTDLVRGAKDKRLRVKGPVRMPTKVLHITTRKSPCGEGTNTWDRFELRVHKRVIDLFSSPDVVKQITSITIEPGVEVEVTIADS</sequence>
<dbReference type="GO" id="GO:0003723">
    <property type="term" value="F:RNA binding"/>
    <property type="evidence" value="ECO:0007669"/>
    <property type="project" value="InterPro"/>
</dbReference>
<dbReference type="InterPro" id="IPR001848">
    <property type="entry name" value="Ribosomal_uS10"/>
</dbReference>
<dbReference type="Gene3D" id="3.30.70.600">
    <property type="entry name" value="Ribosomal protein S10 domain"/>
    <property type="match status" value="1"/>
</dbReference>
<keyword evidence="9" id="KW-0687">Ribonucleoprotein</keyword>
<evidence type="ECO:0000259" key="13">
    <source>
        <dbReference type="PROSITE" id="PS50600"/>
    </source>
</evidence>
<dbReference type="PROSITE" id="PS00361">
    <property type="entry name" value="RIBOSOMAL_S10"/>
    <property type="match status" value="1"/>
</dbReference>
<dbReference type="SUPFAM" id="SSF54999">
    <property type="entry name" value="Ribosomal protein S10"/>
    <property type="match status" value="1"/>
</dbReference>
<dbReference type="PANTHER" id="PTHR11700">
    <property type="entry name" value="30S RIBOSOMAL PROTEIN S10 FAMILY MEMBER"/>
    <property type="match status" value="1"/>
</dbReference>
<dbReference type="PRINTS" id="PR00971">
    <property type="entry name" value="RIBOSOMALS10"/>
</dbReference>
<evidence type="ECO:0000256" key="4">
    <source>
        <dbReference type="ARBA" id="ARBA00011542"/>
    </source>
</evidence>
<evidence type="ECO:0000256" key="8">
    <source>
        <dbReference type="ARBA" id="ARBA00022980"/>
    </source>
</evidence>
<keyword evidence="5" id="KW-0963">Cytoplasm</keyword>